<evidence type="ECO:0000313" key="3">
    <source>
        <dbReference type="Proteomes" id="UP000006683"/>
    </source>
</evidence>
<dbReference type="GeneID" id="67180571"/>
<dbReference type="OrthoDB" id="5296580at2"/>
<reference evidence="2 3" key="1">
    <citation type="journal article" date="2010" name="Stand. Genomic Sci.">
        <title>Complete genome sequence of Ferrimonas balearica type strain (PAT).</title>
        <authorList>
            <person name="Nolan M."/>
            <person name="Sikorski J."/>
            <person name="Davenport K."/>
            <person name="Lucas S."/>
            <person name="Glavina Del Rio T."/>
            <person name="Tice H."/>
            <person name="Cheng J."/>
            <person name="Goodwin L."/>
            <person name="Pitluck S."/>
            <person name="Liolios K."/>
            <person name="Ivanova N."/>
            <person name="Mavromatis K."/>
            <person name="Ovchinnikova G."/>
            <person name="Pati A."/>
            <person name="Chen A."/>
            <person name="Palaniappan K."/>
            <person name="Land M."/>
            <person name="Hauser L."/>
            <person name="Chang Y."/>
            <person name="Jeffries C."/>
            <person name="Tapia R."/>
            <person name="Brettin T."/>
            <person name="Detter J."/>
            <person name="Han C."/>
            <person name="Yasawong M."/>
            <person name="Rohde M."/>
            <person name="Tindall B."/>
            <person name="Goker M."/>
            <person name="Woyke T."/>
            <person name="Bristow J."/>
            <person name="Eisen J."/>
            <person name="Markowitz V."/>
            <person name="Hugenholtz P."/>
            <person name="Kyrpides N."/>
            <person name="Klenk H."/>
            <person name="Lapidus A."/>
        </authorList>
    </citation>
    <scope>NUCLEOTIDE SEQUENCE [LARGE SCALE GENOMIC DNA]</scope>
    <source>
        <strain evidence="3">DSM 9799 / CCM 4581 / KCTC 23876 / PAT</strain>
    </source>
</reference>
<dbReference type="Pfam" id="PF04351">
    <property type="entry name" value="PilP"/>
    <property type="match status" value="1"/>
</dbReference>
<evidence type="ECO:0000256" key="1">
    <source>
        <dbReference type="SAM" id="MobiDB-lite"/>
    </source>
</evidence>
<protein>
    <submittedName>
        <fullName evidence="2">Pilus assembly protein PilP</fullName>
    </submittedName>
</protein>
<dbReference type="Gene3D" id="2.30.30.830">
    <property type="match status" value="1"/>
</dbReference>
<dbReference type="KEGG" id="fbl:Fbal_0319"/>
<dbReference type="PROSITE" id="PS51257">
    <property type="entry name" value="PROKAR_LIPOPROTEIN"/>
    <property type="match status" value="1"/>
</dbReference>
<dbReference type="eggNOG" id="COG3168">
    <property type="taxonomic scope" value="Bacteria"/>
</dbReference>
<dbReference type="Proteomes" id="UP000006683">
    <property type="component" value="Chromosome"/>
</dbReference>
<dbReference type="EMBL" id="CP002209">
    <property type="protein sequence ID" value="ADN74533.1"/>
    <property type="molecule type" value="Genomic_DNA"/>
</dbReference>
<feature type="region of interest" description="Disordered" evidence="1">
    <location>
        <begin position="63"/>
        <end position="82"/>
    </location>
</feature>
<dbReference type="RefSeq" id="WP_013343839.1">
    <property type="nucleotide sequence ID" value="NC_014541.1"/>
</dbReference>
<accession>E1SMH8</accession>
<dbReference type="PIRSF" id="PIRSF016481">
    <property type="entry name" value="Pilus_assembly_PilP"/>
    <property type="match status" value="1"/>
</dbReference>
<dbReference type="HOGENOM" id="CLU_109321_1_0_6"/>
<gene>
    <name evidence="2" type="ordered locus">Fbal_0319</name>
</gene>
<keyword evidence="3" id="KW-1185">Reference proteome</keyword>
<name>E1SMH8_FERBD</name>
<dbReference type="AlphaFoldDB" id="E1SMH8"/>
<dbReference type="InterPro" id="IPR007446">
    <property type="entry name" value="PilP"/>
</dbReference>
<dbReference type="STRING" id="550540.Fbal_0319"/>
<evidence type="ECO:0000313" key="2">
    <source>
        <dbReference type="EMBL" id="ADN74533.1"/>
    </source>
</evidence>
<proteinExistence type="predicted"/>
<sequence length="171" mass="18859">MRKVSLAALLLLTGCGGGMGDLREFVADVQSTPVPFNEPPVTPPEFKSVPYQVAQLRSPFQQSARSITDPVDLGRPDCPQPDNQRKRATLEAFALDSLDLKGLMQDPSHYWALLQAGDGNVYTVKEGDYLGLYHGQIADINDDGVLVTEWIPDGNGCWNQRDTRMVLARDE</sequence>
<organism evidence="2 3">
    <name type="scientific">Ferrimonas balearica (strain DSM 9799 / CCM 4581 / KCTC 23876 / PAT)</name>
    <dbReference type="NCBI Taxonomy" id="550540"/>
    <lineage>
        <taxon>Bacteria</taxon>
        <taxon>Pseudomonadati</taxon>
        <taxon>Pseudomonadota</taxon>
        <taxon>Gammaproteobacteria</taxon>
        <taxon>Alteromonadales</taxon>
        <taxon>Ferrimonadaceae</taxon>
        <taxon>Ferrimonas</taxon>
    </lineage>
</organism>